<dbReference type="Proteomes" id="UP000232707">
    <property type="component" value="Segment"/>
</dbReference>
<reference evidence="1 2" key="1">
    <citation type="submission" date="2016-02" db="EMBL/GenBank/DDBJ databases">
        <title>Genome sequence of a new Betabaculovirus TnGV isolated from the cabagge looper Trichoplusia ni (Lepidoptera: Noctuidae).</title>
        <authorList>
            <person name="Del Rincon-Castro M.C."/>
            <person name="Bivian-Hernandez Mdl.A."/>
            <person name="Lopez-Tlacomulco J.J."/>
            <person name="Ibarra J.E."/>
        </authorList>
    </citation>
    <scope>NUCLEOTIDE SEQUENCE [LARGE SCALE GENOMIC DNA]</scope>
    <source>
        <strain evidence="1">LBIV-12</strain>
    </source>
</reference>
<evidence type="ECO:0000313" key="2">
    <source>
        <dbReference type="Proteomes" id="UP000232707"/>
    </source>
</evidence>
<accession>A0A1D8QLH1</accession>
<dbReference type="KEGG" id="vg:37617031"/>
<dbReference type="GeneID" id="37617031"/>
<dbReference type="RefSeq" id="YP_009506226.1">
    <property type="nucleotide sequence ID" value="NC_038375.1"/>
</dbReference>
<organism evidence="1 2">
    <name type="scientific">Trichoplusia ni granulovirus LBIV-12</name>
    <dbReference type="NCBI Taxonomy" id="1916701"/>
    <lineage>
        <taxon>Viruses</taxon>
        <taxon>Viruses incertae sedis</taxon>
        <taxon>Naldaviricetes</taxon>
        <taxon>Lefavirales</taxon>
        <taxon>Baculoviridae</taxon>
        <taxon>Betabaculovirus</taxon>
        <taxon>Betabaculovirus trini</taxon>
    </lineage>
</organism>
<proteinExistence type="predicted"/>
<name>A0A1D8QLH1_GVTN</name>
<sequence length="55" mass="6579">MQSFLFTAYLYVHVLQTFDRHGERHDYGFARQNLPFYRGSLHVFAHTFILWSASV</sequence>
<keyword evidence="2" id="KW-1185">Reference proteome</keyword>
<protein>
    <submittedName>
        <fullName evidence="1">Uncharacterized protein</fullName>
    </submittedName>
</protein>
<evidence type="ECO:0000313" key="1">
    <source>
        <dbReference type="EMBL" id="AOW41494.1"/>
    </source>
</evidence>
<dbReference type="EMBL" id="KU752557">
    <property type="protein sequence ID" value="AOW41494.1"/>
    <property type="molecule type" value="Genomic_DNA"/>
</dbReference>